<dbReference type="PANTHER" id="PTHR35204:SF1">
    <property type="entry name" value="ENTEROTOXIN"/>
    <property type="match status" value="1"/>
</dbReference>
<reference evidence="4" key="1">
    <citation type="journal article" date="2015" name="BMC Genomics">
        <title>Genomic and transcriptomic analysis of the endophytic fungus Pestalotiopsis fici reveals its lifestyle and high potential for synthesis of natural products.</title>
        <authorList>
            <person name="Wang X."/>
            <person name="Zhang X."/>
            <person name="Liu L."/>
            <person name="Xiang M."/>
            <person name="Wang W."/>
            <person name="Sun X."/>
            <person name="Che Y."/>
            <person name="Guo L."/>
            <person name="Liu G."/>
            <person name="Guo L."/>
            <person name="Wang C."/>
            <person name="Yin W.B."/>
            <person name="Stadler M."/>
            <person name="Zhang X."/>
            <person name="Liu X."/>
        </authorList>
    </citation>
    <scope>NUCLEOTIDE SEQUENCE [LARGE SCALE GENOMIC DNA]</scope>
    <source>
        <strain evidence="4">W106-1 / CGMCC3.15140</strain>
    </source>
</reference>
<accession>W3WM78</accession>
<dbReference type="eggNOG" id="ENOG502QRJE">
    <property type="taxonomic scope" value="Eukaryota"/>
</dbReference>
<evidence type="ECO:0000313" key="3">
    <source>
        <dbReference type="EMBL" id="ETS73916.1"/>
    </source>
</evidence>
<evidence type="ECO:0000313" key="4">
    <source>
        <dbReference type="Proteomes" id="UP000030651"/>
    </source>
</evidence>
<feature type="chain" id="PRO_5004833937" evidence="2">
    <location>
        <begin position="19"/>
        <end position="566"/>
    </location>
</feature>
<dbReference type="OMA" id="WPMGTVE"/>
<dbReference type="HOGENOM" id="CLU_017366_2_0_1"/>
<dbReference type="RefSeq" id="XP_007840554.1">
    <property type="nucleotide sequence ID" value="XM_007842363.1"/>
</dbReference>
<evidence type="ECO:0000256" key="1">
    <source>
        <dbReference type="SAM" id="MobiDB-lite"/>
    </source>
</evidence>
<dbReference type="PANTHER" id="PTHR35204">
    <property type="entry name" value="YALI0A21131P"/>
    <property type="match status" value="1"/>
</dbReference>
<feature type="region of interest" description="Disordered" evidence="1">
    <location>
        <begin position="103"/>
        <end position="163"/>
    </location>
</feature>
<feature type="region of interest" description="Disordered" evidence="1">
    <location>
        <begin position="530"/>
        <end position="566"/>
    </location>
</feature>
<protein>
    <submittedName>
        <fullName evidence="3">Uncharacterized protein</fullName>
    </submittedName>
</protein>
<feature type="region of interest" description="Disordered" evidence="1">
    <location>
        <begin position="204"/>
        <end position="236"/>
    </location>
</feature>
<sequence length="566" mass="62533">MRVRTWLAGPVVAASVAAASVSDSLGDGITPSLEVARRRGPEIFNAVHNSMRQWGSSLHHNGMSSFIATVPKGVLLHHGNTSPNSPTQPDWLAYEIEHAENFAHSRRGGPPGRGGRGPPPPQGDDREGEKQRTMKESHGTLELRGEEHKHAEEEEEEEERHGYLHVYETTRPLKFLYVDGMGGGKTTMGTLDWQDYLLRGKTPANDTDTWAHPQRDEPPPPPKRKGPGGGGPMDEQERAKDLCALCKEWGLQGVIRMEAGFEIIKCDFSDGLEQVQALQRPEDTDRRPGGFGNLEFVRGLSERYQGIGSTRTIIDYSSMVSAFFFPVNMTNPDPKRQDLPRLVSVEQTQLAEIKKYLEGVVLERRDEEARIIDWQDVSDLIVGRYADRLKDMAEAVDSIETMANKVNFLLTLFVDGSNVETTEDAIDRCANFYLRSVRPATQSDHLIHTAFKTVTHEICSTLFRVRNIVVTDPAPGRSSLAAAQSAVGALMQSLSWTRFKRCPPCPINEVCVIPMWPMGTVEEYNNPRCSNGSEAEGGERYWGGGPGGPRGPGNGRDGGPPPPLFS</sequence>
<keyword evidence="4" id="KW-1185">Reference proteome</keyword>
<dbReference type="InParanoid" id="W3WM78"/>
<dbReference type="InterPro" id="IPR038921">
    <property type="entry name" value="YOR389W-like"/>
</dbReference>
<feature type="signal peptide" evidence="2">
    <location>
        <begin position="1"/>
        <end position="18"/>
    </location>
</feature>
<dbReference type="Proteomes" id="UP000030651">
    <property type="component" value="Unassembled WGS sequence"/>
</dbReference>
<dbReference type="EMBL" id="KI912120">
    <property type="protein sequence ID" value="ETS73916.1"/>
    <property type="molecule type" value="Genomic_DNA"/>
</dbReference>
<dbReference type="OrthoDB" id="10261782at2759"/>
<organism evidence="3 4">
    <name type="scientific">Pestalotiopsis fici (strain W106-1 / CGMCC3.15140)</name>
    <dbReference type="NCBI Taxonomy" id="1229662"/>
    <lineage>
        <taxon>Eukaryota</taxon>
        <taxon>Fungi</taxon>
        <taxon>Dikarya</taxon>
        <taxon>Ascomycota</taxon>
        <taxon>Pezizomycotina</taxon>
        <taxon>Sordariomycetes</taxon>
        <taxon>Xylariomycetidae</taxon>
        <taxon>Amphisphaeriales</taxon>
        <taxon>Sporocadaceae</taxon>
        <taxon>Pestalotiopsis</taxon>
    </lineage>
</organism>
<dbReference type="GeneID" id="19278795"/>
<proteinExistence type="predicted"/>
<keyword evidence="2" id="KW-0732">Signal</keyword>
<name>W3WM78_PESFW</name>
<feature type="compositionally biased region" description="Basic and acidic residues" evidence="1">
    <location>
        <begin position="123"/>
        <end position="152"/>
    </location>
</feature>
<dbReference type="AlphaFoldDB" id="W3WM78"/>
<dbReference type="KEGG" id="pfy:PFICI_13782"/>
<dbReference type="FunCoup" id="W3WM78">
    <property type="interactions" value="16"/>
</dbReference>
<feature type="compositionally biased region" description="Gly residues" evidence="1">
    <location>
        <begin position="540"/>
        <end position="558"/>
    </location>
</feature>
<gene>
    <name evidence="3" type="ORF">PFICI_13782</name>
</gene>
<evidence type="ECO:0000256" key="2">
    <source>
        <dbReference type="SAM" id="SignalP"/>
    </source>
</evidence>